<reference evidence="3" key="1">
    <citation type="journal article" date="2019" name="Int. J. Syst. Evol. Microbiol.">
        <title>The Global Catalogue of Microorganisms (GCM) 10K type strain sequencing project: providing services to taxonomists for standard genome sequencing and annotation.</title>
        <authorList>
            <consortium name="The Broad Institute Genomics Platform"/>
            <consortium name="The Broad Institute Genome Sequencing Center for Infectious Disease"/>
            <person name="Wu L."/>
            <person name="Ma J."/>
        </authorList>
    </citation>
    <scope>NUCLEOTIDE SEQUENCE [LARGE SCALE GENOMIC DNA]</scope>
    <source>
        <strain evidence="3">YJ-61-S</strain>
    </source>
</reference>
<evidence type="ECO:0000313" key="3">
    <source>
        <dbReference type="Proteomes" id="UP001596043"/>
    </source>
</evidence>
<sequence length="251" mass="28180">MKKTIYIVAVAIFALSCKEKETSQPVESVEPVDKVTTTPEKQTIQEAMVLFDGSNFDAWKGYGVDEMHEEWSIDGDAMVFTPSGEGGKNIITKGTYKNFILELEWKISEGGNSGIFWGVHESPEFKEAYETGPEIQVLDDERHPDAKVANGTHKAGSLYDMIKPEDGMINPAGEWNRVKLMINHDQNIGKLSLNGKNAFTFPVNGEKWDAMVSKTKFADWEGFGKYPEGHIGLQDHGDKVWYRNITIKEIN</sequence>
<comment type="caution">
    <text evidence="2">The sequence shown here is derived from an EMBL/GenBank/DDBJ whole genome shotgun (WGS) entry which is preliminary data.</text>
</comment>
<protein>
    <submittedName>
        <fullName evidence="2">DUF1080 domain-containing protein</fullName>
    </submittedName>
</protein>
<dbReference type="Gene3D" id="2.60.120.560">
    <property type="entry name" value="Exo-inulinase, domain 1"/>
    <property type="match status" value="1"/>
</dbReference>
<keyword evidence="3" id="KW-1185">Reference proteome</keyword>
<gene>
    <name evidence="2" type="ORF">ACFO3O_21160</name>
</gene>
<dbReference type="RefSeq" id="WP_379982613.1">
    <property type="nucleotide sequence ID" value="NZ_JBHSFV010000019.1"/>
</dbReference>
<dbReference type="Proteomes" id="UP001596043">
    <property type="component" value="Unassembled WGS sequence"/>
</dbReference>
<dbReference type="Pfam" id="PF06439">
    <property type="entry name" value="3keto-disac_hyd"/>
    <property type="match status" value="1"/>
</dbReference>
<dbReference type="EMBL" id="JBHSFV010000019">
    <property type="protein sequence ID" value="MFC4636430.1"/>
    <property type="molecule type" value="Genomic_DNA"/>
</dbReference>
<proteinExistence type="predicted"/>
<dbReference type="InterPro" id="IPR010496">
    <property type="entry name" value="AL/BT2_dom"/>
</dbReference>
<dbReference type="PROSITE" id="PS51257">
    <property type="entry name" value="PROKAR_LIPOPROTEIN"/>
    <property type="match status" value="1"/>
</dbReference>
<evidence type="ECO:0000313" key="2">
    <source>
        <dbReference type="EMBL" id="MFC4636430.1"/>
    </source>
</evidence>
<evidence type="ECO:0000259" key="1">
    <source>
        <dbReference type="Pfam" id="PF06439"/>
    </source>
</evidence>
<organism evidence="2 3">
    <name type="scientific">Dokdonia ponticola</name>
    <dbReference type="NCBI Taxonomy" id="2041041"/>
    <lineage>
        <taxon>Bacteria</taxon>
        <taxon>Pseudomonadati</taxon>
        <taxon>Bacteroidota</taxon>
        <taxon>Flavobacteriia</taxon>
        <taxon>Flavobacteriales</taxon>
        <taxon>Flavobacteriaceae</taxon>
        <taxon>Dokdonia</taxon>
    </lineage>
</organism>
<feature type="domain" description="3-keto-alpha-glucoside-1,2-lyase/3-keto-2-hydroxy-glucal hydratase" evidence="1">
    <location>
        <begin position="48"/>
        <end position="248"/>
    </location>
</feature>
<name>A0ABV9I3Z8_9FLAO</name>
<accession>A0ABV9I3Z8</accession>